<comment type="caution">
    <text evidence="2">The sequence shown here is derived from an EMBL/GenBank/DDBJ whole genome shotgun (WGS) entry which is preliminary data.</text>
</comment>
<gene>
    <name evidence="2" type="ORF">ONZ51_g8038</name>
</gene>
<dbReference type="EMBL" id="JAPEVG010000232">
    <property type="protein sequence ID" value="KAJ8473181.1"/>
    <property type="molecule type" value="Genomic_DNA"/>
</dbReference>
<evidence type="ECO:0000256" key="1">
    <source>
        <dbReference type="SAM" id="MobiDB-lite"/>
    </source>
</evidence>
<organism evidence="2 3">
    <name type="scientific">Trametes cubensis</name>
    <dbReference type="NCBI Taxonomy" id="1111947"/>
    <lineage>
        <taxon>Eukaryota</taxon>
        <taxon>Fungi</taxon>
        <taxon>Dikarya</taxon>
        <taxon>Basidiomycota</taxon>
        <taxon>Agaricomycotina</taxon>
        <taxon>Agaricomycetes</taxon>
        <taxon>Polyporales</taxon>
        <taxon>Polyporaceae</taxon>
        <taxon>Trametes</taxon>
    </lineage>
</organism>
<feature type="region of interest" description="Disordered" evidence="1">
    <location>
        <begin position="98"/>
        <end position="117"/>
    </location>
</feature>
<accession>A0AAD7X6W5</accession>
<reference evidence="2" key="1">
    <citation type="submission" date="2022-11" db="EMBL/GenBank/DDBJ databases">
        <title>Genome Sequence of Cubamyces cubensis.</title>
        <authorList>
            <person name="Buettner E."/>
        </authorList>
    </citation>
    <scope>NUCLEOTIDE SEQUENCE</scope>
    <source>
        <strain evidence="2">MPL-01</strain>
    </source>
</reference>
<dbReference type="Proteomes" id="UP001215151">
    <property type="component" value="Unassembled WGS sequence"/>
</dbReference>
<dbReference type="AlphaFoldDB" id="A0AAD7X6W5"/>
<keyword evidence="3" id="KW-1185">Reference proteome</keyword>
<evidence type="ECO:0000313" key="2">
    <source>
        <dbReference type="EMBL" id="KAJ8473181.1"/>
    </source>
</evidence>
<evidence type="ECO:0000313" key="3">
    <source>
        <dbReference type="Proteomes" id="UP001215151"/>
    </source>
</evidence>
<name>A0AAD7X6W5_9APHY</name>
<proteinExistence type="predicted"/>
<sequence length="284" mass="30961">MRRRVDRYHYPRIPVSSENGGPQASPSQMFQWGSYGFWMSRLLEFAYDMPDVRCKNCTGSTIIVSHQAEHTVPLHWSFSGTPVSQDCIKQAASGADNLNVPCGESHSPSISHDDKKQQAIDPGVHRDGGLVNLLPTIISSELPWSTRHPGNAASTFIQAVYTKPAPIFAPPVGSHATRGILLAPAAWELGHLTVTWAVIFTKTTGYLLGFMHAIHGALEPPDLPLPLALHIVISSRVDGLVGDLLKGLRNSAGPPLAFLDEVFDIDELEAYFHADFAPCIALIR</sequence>
<protein>
    <submittedName>
        <fullName evidence="2">Uncharacterized protein</fullName>
    </submittedName>
</protein>